<dbReference type="AlphaFoldDB" id="A0A542ZLL4"/>
<organism evidence="3 4">
    <name type="scientific">Oryzihumus leptocrescens</name>
    <dbReference type="NCBI Taxonomy" id="297536"/>
    <lineage>
        <taxon>Bacteria</taxon>
        <taxon>Bacillati</taxon>
        <taxon>Actinomycetota</taxon>
        <taxon>Actinomycetes</taxon>
        <taxon>Micrococcales</taxon>
        <taxon>Intrasporangiaceae</taxon>
        <taxon>Oryzihumus</taxon>
    </lineage>
</organism>
<dbReference type="PANTHER" id="PTHR20935:SF1">
    <property type="entry name" value="SLL1549 PROTEIN"/>
    <property type="match status" value="1"/>
</dbReference>
<dbReference type="Proteomes" id="UP000319514">
    <property type="component" value="Unassembled WGS sequence"/>
</dbReference>
<dbReference type="PANTHER" id="PTHR20935">
    <property type="entry name" value="PHOSPHOGLYCERATE MUTASE-RELATED"/>
    <property type="match status" value="1"/>
</dbReference>
<keyword evidence="4" id="KW-1185">Reference proteome</keyword>
<dbReference type="SUPFAM" id="SSF53254">
    <property type="entry name" value="Phosphoglycerate mutase-like"/>
    <property type="match status" value="1"/>
</dbReference>
<gene>
    <name evidence="3" type="ORF">FB474_2641</name>
</gene>
<evidence type="ECO:0000256" key="2">
    <source>
        <dbReference type="SAM" id="MobiDB-lite"/>
    </source>
</evidence>
<dbReference type="Pfam" id="PF00300">
    <property type="entry name" value="His_Phos_1"/>
    <property type="match status" value="1"/>
</dbReference>
<accession>A0A542ZLL4</accession>
<dbReference type="InterPro" id="IPR029033">
    <property type="entry name" value="His_PPase_superfam"/>
</dbReference>
<evidence type="ECO:0000313" key="4">
    <source>
        <dbReference type="Proteomes" id="UP000319514"/>
    </source>
</evidence>
<sequence length="173" mass="18298">MTVADRTLILLRHSKAEHGGGTPDMERPLSPRGQRDAEAVGQWFADQDLVADLVVCSPSVRTRQTWETAAEAGAEAGDVWYDRRVYDASSDELLDVVREVPEDAAVVVLVGHAPGIPALVGDLAVSGGGSERAWARLDDGLPTSGIAVLSFTGSWAELGPEDAVLEDVLAPRG</sequence>
<feature type="region of interest" description="Disordered" evidence="2">
    <location>
        <begin position="14"/>
        <end position="34"/>
    </location>
</feature>
<dbReference type="GO" id="GO:0016787">
    <property type="term" value="F:hydrolase activity"/>
    <property type="evidence" value="ECO:0007669"/>
    <property type="project" value="UniProtKB-KW"/>
</dbReference>
<proteinExistence type="predicted"/>
<evidence type="ECO:0000256" key="1">
    <source>
        <dbReference type="ARBA" id="ARBA00022801"/>
    </source>
</evidence>
<dbReference type="CDD" id="cd07067">
    <property type="entry name" value="HP_PGM_like"/>
    <property type="match status" value="1"/>
</dbReference>
<keyword evidence="1" id="KW-0378">Hydrolase</keyword>
<dbReference type="RefSeq" id="WP_221632527.1">
    <property type="nucleotide sequence ID" value="NZ_BAAAKX010000001.1"/>
</dbReference>
<protein>
    <submittedName>
        <fullName evidence="3">Phosphohistidine phosphatase</fullName>
    </submittedName>
</protein>
<evidence type="ECO:0000313" key="3">
    <source>
        <dbReference type="EMBL" id="TQL61234.1"/>
    </source>
</evidence>
<dbReference type="InterPro" id="IPR013078">
    <property type="entry name" value="His_Pase_superF_clade-1"/>
</dbReference>
<dbReference type="Gene3D" id="3.40.50.1240">
    <property type="entry name" value="Phosphoglycerate mutase-like"/>
    <property type="match status" value="1"/>
</dbReference>
<dbReference type="InterPro" id="IPR051021">
    <property type="entry name" value="Mito_Ser/Thr_phosphatase"/>
</dbReference>
<dbReference type="SMART" id="SM00855">
    <property type="entry name" value="PGAM"/>
    <property type="match status" value="1"/>
</dbReference>
<dbReference type="EMBL" id="VFOQ01000001">
    <property type="protein sequence ID" value="TQL61234.1"/>
    <property type="molecule type" value="Genomic_DNA"/>
</dbReference>
<reference evidence="3 4" key="1">
    <citation type="submission" date="2019-06" db="EMBL/GenBank/DDBJ databases">
        <title>Sequencing the genomes of 1000 actinobacteria strains.</title>
        <authorList>
            <person name="Klenk H.-P."/>
        </authorList>
    </citation>
    <scope>NUCLEOTIDE SEQUENCE [LARGE SCALE GENOMIC DNA]</scope>
    <source>
        <strain evidence="3 4">DSM 18082</strain>
    </source>
</reference>
<name>A0A542ZLL4_9MICO</name>
<comment type="caution">
    <text evidence="3">The sequence shown here is derived from an EMBL/GenBank/DDBJ whole genome shotgun (WGS) entry which is preliminary data.</text>
</comment>